<evidence type="ECO:0000313" key="3">
    <source>
        <dbReference type="Proteomes" id="UP001178507"/>
    </source>
</evidence>
<protein>
    <submittedName>
        <fullName evidence="2">Uncharacterized protein</fullName>
    </submittedName>
</protein>
<gene>
    <name evidence="2" type="ORF">EVOR1521_LOCUS11278</name>
</gene>
<name>A0AA36IBF0_9DINO</name>
<dbReference type="Proteomes" id="UP001178507">
    <property type="component" value="Unassembled WGS sequence"/>
</dbReference>
<sequence length="397" mass="43643">MEDRIASQKKKAQPGLRLKRVEDNVDGKKLVKWGSRFYLGPGAACLGRTFSIHSQLEYWTRQLRSRAAWHARLQVVSRVAAPLLKLLHERTSNRQQAPSCGNFDLRDPYALDAGQLLTAMSQELQRAGAPVPARPADHILTARRVLQSVRRVEEFVCLNDEEGTSFAVVSRAAGRRPFLVPAEDQAPVAPGREVRSIFDELARQAAEWPAALWQSARLRGLADVIPRASGTRPGRPPREAGRRHGRHRPQWIGCWAAAGGAVAAAGRPAAEVRKAWALTAHRVLDIARRLEEEVRQAEASEAPDEQSEAATLPTLESGTTLDVAATSFSLATSTARPSSSGPEIGRVDKELKQGEDWALAAAQHIALQREYLRAGIRTCPEGHELQEREGRTPSCHL</sequence>
<organism evidence="2 3">
    <name type="scientific">Effrenium voratum</name>
    <dbReference type="NCBI Taxonomy" id="2562239"/>
    <lineage>
        <taxon>Eukaryota</taxon>
        <taxon>Sar</taxon>
        <taxon>Alveolata</taxon>
        <taxon>Dinophyceae</taxon>
        <taxon>Suessiales</taxon>
        <taxon>Symbiodiniaceae</taxon>
        <taxon>Effrenium</taxon>
    </lineage>
</organism>
<dbReference type="AlphaFoldDB" id="A0AA36IBF0"/>
<accession>A0AA36IBF0</accession>
<evidence type="ECO:0000313" key="2">
    <source>
        <dbReference type="EMBL" id="CAJ1384399.1"/>
    </source>
</evidence>
<evidence type="ECO:0000256" key="1">
    <source>
        <dbReference type="SAM" id="MobiDB-lite"/>
    </source>
</evidence>
<dbReference type="EMBL" id="CAUJNA010001113">
    <property type="protein sequence ID" value="CAJ1384399.1"/>
    <property type="molecule type" value="Genomic_DNA"/>
</dbReference>
<feature type="region of interest" description="Disordered" evidence="1">
    <location>
        <begin position="227"/>
        <end position="247"/>
    </location>
</feature>
<reference evidence="2" key="1">
    <citation type="submission" date="2023-08" db="EMBL/GenBank/DDBJ databases">
        <authorList>
            <person name="Chen Y."/>
            <person name="Shah S."/>
            <person name="Dougan E. K."/>
            <person name="Thang M."/>
            <person name="Chan C."/>
        </authorList>
    </citation>
    <scope>NUCLEOTIDE SEQUENCE</scope>
</reference>
<proteinExistence type="predicted"/>
<keyword evidence="3" id="KW-1185">Reference proteome</keyword>
<comment type="caution">
    <text evidence="2">The sequence shown here is derived from an EMBL/GenBank/DDBJ whole genome shotgun (WGS) entry which is preliminary data.</text>
</comment>